<dbReference type="AlphaFoldDB" id="A0A914BY05"/>
<evidence type="ECO:0000259" key="1">
    <source>
        <dbReference type="Pfam" id="PF11788"/>
    </source>
</evidence>
<evidence type="ECO:0000313" key="3">
    <source>
        <dbReference type="WBParaSite" id="ACRNAN_Path_1262.g4929.t1"/>
    </source>
</evidence>
<dbReference type="Gene3D" id="3.90.79.10">
    <property type="entry name" value="Nucleoside Triphosphate Pyrophosphohydrolase"/>
    <property type="match status" value="1"/>
</dbReference>
<dbReference type="GO" id="GO:0003735">
    <property type="term" value="F:structural constituent of ribosome"/>
    <property type="evidence" value="ECO:0007669"/>
    <property type="project" value="InterPro"/>
</dbReference>
<dbReference type="GO" id="GO:0005762">
    <property type="term" value="C:mitochondrial large ribosomal subunit"/>
    <property type="evidence" value="ECO:0007669"/>
    <property type="project" value="TreeGrafter"/>
</dbReference>
<proteinExistence type="predicted"/>
<organism evidence="2 3">
    <name type="scientific">Acrobeloides nanus</name>
    <dbReference type="NCBI Taxonomy" id="290746"/>
    <lineage>
        <taxon>Eukaryota</taxon>
        <taxon>Metazoa</taxon>
        <taxon>Ecdysozoa</taxon>
        <taxon>Nematoda</taxon>
        <taxon>Chromadorea</taxon>
        <taxon>Rhabditida</taxon>
        <taxon>Tylenchina</taxon>
        <taxon>Cephalobomorpha</taxon>
        <taxon>Cephaloboidea</taxon>
        <taxon>Cephalobidae</taxon>
        <taxon>Acrobeloides</taxon>
    </lineage>
</organism>
<reference evidence="3" key="1">
    <citation type="submission" date="2022-11" db="UniProtKB">
        <authorList>
            <consortium name="WormBaseParasite"/>
        </authorList>
    </citation>
    <scope>IDENTIFICATION</scope>
</reference>
<dbReference type="InterPro" id="IPR040008">
    <property type="entry name" value="Ribosomal_mL46"/>
</dbReference>
<keyword evidence="2" id="KW-1185">Reference proteome</keyword>
<dbReference type="Pfam" id="PF11788">
    <property type="entry name" value="MRP-L46"/>
    <property type="match status" value="1"/>
</dbReference>
<sequence length="265" mass="31041">MKISLIEPVGKSWDIFVAVALIRPPVAAPPMSVVERRMAIVNEQLDEERSLKSDFELELVKETRQLEKRKKLLAQGLPLGELEDLLLNTWNQRLKKRAIKVDAIKKQYHLDNLRKHESQDLHSLQRMLDRKLILLVRQRFKATNKANYFSEWKLPQLKNNGEPLKETAEKCLKEVIASNLDAFVFGNAPISHYKYYYPKNLIRTHSLQSKGAYVFLYASQFDGSILQKLEMCDEIYDHRWCPPGEIKQLFVQKNEYEAISHMLFE</sequence>
<evidence type="ECO:0000313" key="2">
    <source>
        <dbReference type="Proteomes" id="UP000887540"/>
    </source>
</evidence>
<dbReference type="InterPro" id="IPR021757">
    <property type="entry name" value="Ribosomal_mL46_N"/>
</dbReference>
<feature type="domain" description="Large ribosomal subunit protein mL46 N-terminal" evidence="1">
    <location>
        <begin position="13"/>
        <end position="74"/>
    </location>
</feature>
<dbReference type="PANTHER" id="PTHR13124">
    <property type="entry name" value="39S RIBOSOMAL PROTEIN L46, MITOCHONDRIAL PRECURSOR-RELATED"/>
    <property type="match status" value="1"/>
</dbReference>
<name>A0A914BY05_9BILA</name>
<dbReference type="Proteomes" id="UP000887540">
    <property type="component" value="Unplaced"/>
</dbReference>
<protein>
    <submittedName>
        <fullName evidence="3">Large ribosomal subunit protein mL46</fullName>
    </submittedName>
</protein>
<dbReference type="PANTHER" id="PTHR13124:SF12">
    <property type="entry name" value="LARGE RIBOSOMAL SUBUNIT PROTEIN ML46"/>
    <property type="match status" value="1"/>
</dbReference>
<accession>A0A914BY05</accession>
<dbReference type="WBParaSite" id="ACRNAN_Path_1262.g4929.t1">
    <property type="protein sequence ID" value="ACRNAN_Path_1262.g4929.t1"/>
    <property type="gene ID" value="ACRNAN_Path_1262.g4929"/>
</dbReference>